<dbReference type="Pfam" id="PF21344">
    <property type="entry name" value="Zn_ribbon_LysW"/>
    <property type="match status" value="1"/>
</dbReference>
<dbReference type="OrthoDB" id="2628219at2"/>
<evidence type="ECO:0000256" key="1">
    <source>
        <dbReference type="SAM" id="MobiDB-lite"/>
    </source>
</evidence>
<feature type="compositionally biased region" description="Acidic residues" evidence="1">
    <location>
        <begin position="75"/>
        <end position="92"/>
    </location>
</feature>
<protein>
    <recommendedName>
        <fullName evidence="4">Lysine biosynthesis protein LysW</fullName>
    </recommendedName>
</protein>
<gene>
    <name evidence="2" type="ORF">CFX0092_A1325</name>
</gene>
<organism evidence="2 3">
    <name type="scientific">Candidatus Promineifilum breve</name>
    <dbReference type="NCBI Taxonomy" id="1806508"/>
    <lineage>
        <taxon>Bacteria</taxon>
        <taxon>Bacillati</taxon>
        <taxon>Chloroflexota</taxon>
        <taxon>Ardenticatenia</taxon>
        <taxon>Candidatus Promineifilales</taxon>
        <taxon>Candidatus Promineifilaceae</taxon>
        <taxon>Candidatus Promineifilum</taxon>
    </lineage>
</organism>
<evidence type="ECO:0008006" key="4">
    <source>
        <dbReference type="Google" id="ProtNLM"/>
    </source>
</evidence>
<dbReference type="Gene3D" id="2.20.28.160">
    <property type="match status" value="1"/>
</dbReference>
<dbReference type="RefSeq" id="WP_095042733.1">
    <property type="nucleotide sequence ID" value="NZ_LN890655.1"/>
</dbReference>
<dbReference type="InterPro" id="IPR005906">
    <property type="entry name" value="LysW"/>
</dbReference>
<accession>A0A170PFH4</accession>
<keyword evidence="3" id="KW-1185">Reference proteome</keyword>
<reference evidence="2" key="1">
    <citation type="submission" date="2016-01" db="EMBL/GenBank/DDBJ databases">
        <authorList>
            <person name="Mcilroy J.S."/>
            <person name="Karst M S."/>
            <person name="Albertsen M."/>
        </authorList>
    </citation>
    <scope>NUCLEOTIDE SEQUENCE</scope>
    <source>
        <strain evidence="2">Cfx-K</strain>
    </source>
</reference>
<evidence type="ECO:0000313" key="3">
    <source>
        <dbReference type="Proteomes" id="UP000215027"/>
    </source>
</evidence>
<dbReference type="AlphaFoldDB" id="A0A170PFH4"/>
<dbReference type="EMBL" id="LN890655">
    <property type="protein sequence ID" value="CUS03203.2"/>
    <property type="molecule type" value="Genomic_DNA"/>
</dbReference>
<sequence length="92" mass="10675">MLDKDPALMARCLECDSRIYFERKPDVGEIIVCPECETSLEVVWSSPIRFGWPDDEGERGSGGPVNLDEYFRDLDNEETETEYGDDEEDERY</sequence>
<proteinExistence type="predicted"/>
<dbReference type="Proteomes" id="UP000215027">
    <property type="component" value="Chromosome I"/>
</dbReference>
<feature type="region of interest" description="Disordered" evidence="1">
    <location>
        <begin position="53"/>
        <end position="92"/>
    </location>
</feature>
<dbReference type="KEGG" id="pbf:CFX0092_A1325"/>
<name>A0A170PFH4_9CHLR</name>
<evidence type="ECO:0000313" key="2">
    <source>
        <dbReference type="EMBL" id="CUS03203.2"/>
    </source>
</evidence>